<proteinExistence type="predicted"/>
<feature type="transmembrane region" description="Helical" evidence="1">
    <location>
        <begin position="619"/>
        <end position="641"/>
    </location>
</feature>
<dbReference type="Pfam" id="PF07584">
    <property type="entry name" value="BatA"/>
    <property type="match status" value="1"/>
</dbReference>
<name>A0A5B8YJU6_9FLAO</name>
<dbReference type="RefSeq" id="WP_146831601.1">
    <property type="nucleotide sequence ID" value="NZ_CP042476.1"/>
</dbReference>
<dbReference type="Proteomes" id="UP000321954">
    <property type="component" value="Chromosome"/>
</dbReference>
<dbReference type="NCBIfam" id="TIGR02226">
    <property type="entry name" value="two_anch"/>
    <property type="match status" value="1"/>
</dbReference>
<dbReference type="InterPro" id="IPR011933">
    <property type="entry name" value="Double_TM_dom"/>
</dbReference>
<reference evidence="3 4" key="1">
    <citation type="submission" date="2019-08" db="EMBL/GenBank/DDBJ databases">
        <title>Antarcticibacterium arcticum sp. nov., a bacterium isolated from marine sediment of the Canadian Beaufort Sea.</title>
        <authorList>
            <person name="Lee Y.M."/>
            <person name="Baek K."/>
            <person name="Lee D.-H."/>
            <person name="Shin S.C."/>
            <person name="Jin Y.K."/>
            <person name="Park Y."/>
        </authorList>
    </citation>
    <scope>NUCLEOTIDE SEQUENCE [LARGE SCALE GENOMIC DNA]</scope>
    <source>
        <strain evidence="3 4">PAMC 28998</strain>
    </source>
</reference>
<dbReference type="OrthoDB" id="9810200at2"/>
<evidence type="ECO:0000313" key="3">
    <source>
        <dbReference type="EMBL" id="QED37107.1"/>
    </source>
</evidence>
<feature type="domain" description="Aerotolerance regulator N-terminal" evidence="2">
    <location>
        <begin position="1"/>
        <end position="76"/>
    </location>
</feature>
<evidence type="ECO:0000259" key="2">
    <source>
        <dbReference type="Pfam" id="PF07584"/>
    </source>
</evidence>
<feature type="transmembrane region" description="Helical" evidence="1">
    <location>
        <begin position="6"/>
        <end position="24"/>
    </location>
</feature>
<keyword evidence="4" id="KW-1185">Reference proteome</keyword>
<protein>
    <recommendedName>
        <fullName evidence="2">Aerotolerance regulator N-terminal domain-containing protein</fullName>
    </recommendedName>
</protein>
<evidence type="ECO:0000313" key="4">
    <source>
        <dbReference type="Proteomes" id="UP000321954"/>
    </source>
</evidence>
<keyword evidence="1" id="KW-0472">Membrane</keyword>
<accession>A0A5B8YJU6</accession>
<sequence>MQFNNPEVLFALFLLIIPVIIHLFQLRKFKKESFTNVKFLKKITPQTRKSSQLKKWLVLATRLLLLACIIMAFARPYFPSGNPESQNIETVIYLDNSYSMQATGTRGRLLDRSVQDLLSQMPEDRTFTLITNNDEIEEVTRQDLQEITYSASQADLKSVFLRAGNKFSADPRVTKKLLLISDFPGNLEIPEEFTGKDFEIYALPRQGQRRGNISIDSLYQEFERPGEQIVKVRFSYTGNNPGSVPVSLFNGPVLLGKSSIDFTKEEEFYEIGFPLEDSEISRGKITVEDNGLEFDNSLYFSVNKNLPVTVTSINSGEAGFLQRIFSGPEFDYNAMPATGINYNTLTASRVIILNELQDLSASMASTLTNLAASKEVVFIIIPSVEAAGPGMNSFLRTIGFSGFGEPIAEERLITNISFNHPVFSGVFEEQVKNFEYPKVQLSYGPGTGGKTVLSYENNNAFLLENRGNYFFTAPLNSTNSNFTQSPLIVPVFYNMGISALKPAQLYYELGRANKVDVPVKLPGDRILKITSAEENFIPQQRRFTNKVEIITEDLPQQPGNFNIILEEEGGPLISISYNIPRTESKSDYVEISDKDKFTILEELPQFFSSAGFVKELDTLWKWFVTFALIFLIIETLLLKYFK</sequence>
<keyword evidence="1" id="KW-0812">Transmembrane</keyword>
<dbReference type="PANTHER" id="PTHR37464">
    <property type="entry name" value="BLL2463 PROTEIN"/>
    <property type="match status" value="1"/>
</dbReference>
<dbReference type="EMBL" id="CP042476">
    <property type="protein sequence ID" value="QED37107.1"/>
    <property type="molecule type" value="Genomic_DNA"/>
</dbReference>
<dbReference type="InterPro" id="IPR024163">
    <property type="entry name" value="Aerotolerance_reg_N"/>
</dbReference>
<gene>
    <name evidence="3" type="ORF">FK178_05000</name>
</gene>
<feature type="transmembrane region" description="Helical" evidence="1">
    <location>
        <begin position="56"/>
        <end position="78"/>
    </location>
</feature>
<dbReference type="AlphaFoldDB" id="A0A5B8YJU6"/>
<keyword evidence="1" id="KW-1133">Transmembrane helix</keyword>
<evidence type="ECO:0000256" key="1">
    <source>
        <dbReference type="SAM" id="Phobius"/>
    </source>
</evidence>
<organism evidence="3 4">
    <name type="scientific">Antarcticibacterium arcticum</name>
    <dbReference type="NCBI Taxonomy" id="2585771"/>
    <lineage>
        <taxon>Bacteria</taxon>
        <taxon>Pseudomonadati</taxon>
        <taxon>Bacteroidota</taxon>
        <taxon>Flavobacteriia</taxon>
        <taxon>Flavobacteriales</taxon>
        <taxon>Flavobacteriaceae</taxon>
        <taxon>Antarcticibacterium</taxon>
    </lineage>
</organism>
<dbReference type="KEGG" id="anp:FK178_05000"/>
<dbReference type="PANTHER" id="PTHR37464:SF1">
    <property type="entry name" value="BLL2463 PROTEIN"/>
    <property type="match status" value="1"/>
</dbReference>